<evidence type="ECO:0000313" key="1">
    <source>
        <dbReference type="EMBL" id="CDW36246.1"/>
    </source>
</evidence>
<dbReference type="EMBL" id="HACA01018885">
    <property type="protein sequence ID" value="CDW36246.1"/>
    <property type="molecule type" value="Transcribed_RNA"/>
</dbReference>
<sequence length="10" mass="1231">MDSIILRDLR</sequence>
<name>A0A0K2UEW8_LEPSM</name>
<organism evidence="1">
    <name type="scientific">Lepeophtheirus salmonis</name>
    <name type="common">Salmon louse</name>
    <name type="synonym">Caligus salmonis</name>
    <dbReference type="NCBI Taxonomy" id="72036"/>
    <lineage>
        <taxon>Eukaryota</taxon>
        <taxon>Metazoa</taxon>
        <taxon>Ecdysozoa</taxon>
        <taxon>Arthropoda</taxon>
        <taxon>Crustacea</taxon>
        <taxon>Multicrustacea</taxon>
        <taxon>Hexanauplia</taxon>
        <taxon>Copepoda</taxon>
        <taxon>Siphonostomatoida</taxon>
        <taxon>Caligidae</taxon>
        <taxon>Lepeophtheirus</taxon>
    </lineage>
</organism>
<reference evidence="1" key="1">
    <citation type="submission" date="2014-05" db="EMBL/GenBank/DDBJ databases">
        <authorList>
            <person name="Chronopoulou M."/>
        </authorList>
    </citation>
    <scope>NUCLEOTIDE SEQUENCE</scope>
    <source>
        <tissue evidence="1">Whole organism</tissue>
    </source>
</reference>
<proteinExistence type="predicted"/>
<protein>
    <submittedName>
        <fullName evidence="1">Uncharacterized protein</fullName>
    </submittedName>
</protein>
<accession>A0A0K2UEW8</accession>